<protein>
    <submittedName>
        <fullName evidence="1">Uncharacterized protein</fullName>
    </submittedName>
</protein>
<proteinExistence type="predicted"/>
<reference evidence="1" key="1">
    <citation type="submission" date="2021-02" db="EMBL/GenBank/DDBJ databases">
        <authorList>
            <consortium name="DOE Joint Genome Institute"/>
            <person name="Ahrendt S."/>
            <person name="Looney B.P."/>
            <person name="Miyauchi S."/>
            <person name="Morin E."/>
            <person name="Drula E."/>
            <person name="Courty P.E."/>
            <person name="Chicoki N."/>
            <person name="Fauchery L."/>
            <person name="Kohler A."/>
            <person name="Kuo A."/>
            <person name="Labutti K."/>
            <person name="Pangilinan J."/>
            <person name="Lipzen A."/>
            <person name="Riley R."/>
            <person name="Andreopoulos W."/>
            <person name="He G."/>
            <person name="Johnson J."/>
            <person name="Barry K.W."/>
            <person name="Grigoriev I.V."/>
            <person name="Nagy L."/>
            <person name="Hibbett D."/>
            <person name="Henrissat B."/>
            <person name="Matheny P.B."/>
            <person name="Labbe J."/>
            <person name="Martin F."/>
        </authorList>
    </citation>
    <scope>NUCLEOTIDE SEQUENCE</scope>
    <source>
        <strain evidence="1">EC-137</strain>
    </source>
</reference>
<evidence type="ECO:0000313" key="1">
    <source>
        <dbReference type="EMBL" id="KAI0033361.1"/>
    </source>
</evidence>
<reference evidence="1" key="2">
    <citation type="journal article" date="2022" name="New Phytol.">
        <title>Evolutionary transition to the ectomycorrhizal habit in the genomes of a hyperdiverse lineage of mushroom-forming fungi.</title>
        <authorList>
            <person name="Looney B."/>
            <person name="Miyauchi S."/>
            <person name="Morin E."/>
            <person name="Drula E."/>
            <person name="Courty P.E."/>
            <person name="Kohler A."/>
            <person name="Kuo A."/>
            <person name="LaButti K."/>
            <person name="Pangilinan J."/>
            <person name="Lipzen A."/>
            <person name="Riley R."/>
            <person name="Andreopoulos W."/>
            <person name="He G."/>
            <person name="Johnson J."/>
            <person name="Nolan M."/>
            <person name="Tritt A."/>
            <person name="Barry K.W."/>
            <person name="Grigoriev I.V."/>
            <person name="Nagy L.G."/>
            <person name="Hibbett D."/>
            <person name="Henrissat B."/>
            <person name="Matheny P.B."/>
            <person name="Labbe J."/>
            <person name="Martin F.M."/>
        </authorList>
    </citation>
    <scope>NUCLEOTIDE SEQUENCE</scope>
    <source>
        <strain evidence="1">EC-137</strain>
    </source>
</reference>
<gene>
    <name evidence="1" type="ORF">K488DRAFT_47848</name>
</gene>
<keyword evidence="2" id="KW-1185">Reference proteome</keyword>
<accession>A0ACB8QPN1</accession>
<dbReference type="Proteomes" id="UP000814128">
    <property type="component" value="Unassembled WGS sequence"/>
</dbReference>
<comment type="caution">
    <text evidence="1">The sequence shown here is derived from an EMBL/GenBank/DDBJ whole genome shotgun (WGS) entry which is preliminary data.</text>
</comment>
<sequence>MSSNTPLDAFFATYPSFAYDPSASATAEFARTCAQFRWGEKRRKKAHRAFSTAMVAQFAATFGTDVGSLRSWQALCEAIDIEEVPDTLTKCKKAVKRSHVNIVDLLDAAMHGERTRGFPSERALSKYTLGTPNKIFPLDRAKAGGLLRYLLRQIIRPSGR</sequence>
<organism evidence="1 2">
    <name type="scientific">Vararia minispora EC-137</name>
    <dbReference type="NCBI Taxonomy" id="1314806"/>
    <lineage>
        <taxon>Eukaryota</taxon>
        <taxon>Fungi</taxon>
        <taxon>Dikarya</taxon>
        <taxon>Basidiomycota</taxon>
        <taxon>Agaricomycotina</taxon>
        <taxon>Agaricomycetes</taxon>
        <taxon>Russulales</taxon>
        <taxon>Lachnocladiaceae</taxon>
        <taxon>Vararia</taxon>
    </lineage>
</organism>
<name>A0ACB8QPN1_9AGAM</name>
<evidence type="ECO:0000313" key="2">
    <source>
        <dbReference type="Proteomes" id="UP000814128"/>
    </source>
</evidence>
<dbReference type="EMBL" id="MU273521">
    <property type="protein sequence ID" value="KAI0033361.1"/>
    <property type="molecule type" value="Genomic_DNA"/>
</dbReference>